<proteinExistence type="predicted"/>
<dbReference type="AlphaFoldDB" id="A0AAV9WEJ1"/>
<protein>
    <submittedName>
        <fullName evidence="2">Uncharacterized protein</fullName>
    </submittedName>
</protein>
<feature type="chain" id="PRO_5043339780" evidence="1">
    <location>
        <begin position="20"/>
        <end position="304"/>
    </location>
</feature>
<evidence type="ECO:0000313" key="3">
    <source>
        <dbReference type="Proteomes" id="UP001370758"/>
    </source>
</evidence>
<evidence type="ECO:0000313" key="2">
    <source>
        <dbReference type="EMBL" id="KAK6506589.1"/>
    </source>
</evidence>
<organism evidence="2 3">
    <name type="scientific">Arthrobotrys musiformis</name>
    <dbReference type="NCBI Taxonomy" id="47236"/>
    <lineage>
        <taxon>Eukaryota</taxon>
        <taxon>Fungi</taxon>
        <taxon>Dikarya</taxon>
        <taxon>Ascomycota</taxon>
        <taxon>Pezizomycotina</taxon>
        <taxon>Orbiliomycetes</taxon>
        <taxon>Orbiliales</taxon>
        <taxon>Orbiliaceae</taxon>
        <taxon>Arthrobotrys</taxon>
    </lineage>
</organism>
<sequence>MRSFSTLAVIHGAAMAALARAPPAPTEHHLAKRMISHTLADYFGGFLRVMQPEISGWTTEHGSELTYYLKFSKEVRDKLADLKTEPYVPLLRAYARDYLREIFPDDPFAFISWQEFIDEDLLTALQRPWEQKWKMPSFTLSPADRTKGLSSELKEVYPRAEIENEEAFDNRPLLESTEISTVEYLTQFSLPFPNISSLTTWFLNPVTLPAASGEAQDDALYIELDRRERIEDSLKAIRVQLGTIIEGIQGFDLQTQFAGKIPIQPAFAQPIIDAIQTTVDDWERVKDVVSVMSSIMELLKKDLQ</sequence>
<reference evidence="2 3" key="1">
    <citation type="submission" date="2023-08" db="EMBL/GenBank/DDBJ databases">
        <authorList>
            <person name="Palmer J.M."/>
        </authorList>
    </citation>
    <scope>NUCLEOTIDE SEQUENCE [LARGE SCALE GENOMIC DNA]</scope>
    <source>
        <strain evidence="2 3">TWF481</strain>
    </source>
</reference>
<accession>A0AAV9WEJ1</accession>
<evidence type="ECO:0000256" key="1">
    <source>
        <dbReference type="SAM" id="SignalP"/>
    </source>
</evidence>
<gene>
    <name evidence="2" type="ORF">TWF481_005047</name>
</gene>
<dbReference type="EMBL" id="JAVHJL010000003">
    <property type="protein sequence ID" value="KAK6506589.1"/>
    <property type="molecule type" value="Genomic_DNA"/>
</dbReference>
<dbReference type="Proteomes" id="UP001370758">
    <property type="component" value="Unassembled WGS sequence"/>
</dbReference>
<comment type="caution">
    <text evidence="2">The sequence shown here is derived from an EMBL/GenBank/DDBJ whole genome shotgun (WGS) entry which is preliminary data.</text>
</comment>
<feature type="signal peptide" evidence="1">
    <location>
        <begin position="1"/>
        <end position="19"/>
    </location>
</feature>
<keyword evidence="3" id="KW-1185">Reference proteome</keyword>
<name>A0AAV9WEJ1_9PEZI</name>
<keyword evidence="1" id="KW-0732">Signal</keyword>